<evidence type="ECO:0000256" key="2">
    <source>
        <dbReference type="ARBA" id="ARBA00022448"/>
    </source>
</evidence>
<gene>
    <name evidence="9" type="primary">secE</name>
    <name evidence="11" type="ORF">AA984_27980</name>
    <name evidence="10" type="ORF">BP422_26435</name>
</gene>
<evidence type="ECO:0000256" key="1">
    <source>
        <dbReference type="ARBA" id="ARBA00004370"/>
    </source>
</evidence>
<dbReference type="Pfam" id="PF00584">
    <property type="entry name" value="SecE"/>
    <property type="match status" value="1"/>
</dbReference>
<name>A0A0H0SEB6_9BACL</name>
<dbReference type="GO" id="GO:0065002">
    <property type="term" value="P:intracellular protein transmembrane transport"/>
    <property type="evidence" value="ECO:0007669"/>
    <property type="project" value="UniProtKB-UniRule"/>
</dbReference>
<dbReference type="InterPro" id="IPR038379">
    <property type="entry name" value="SecE_sf"/>
</dbReference>
<dbReference type="HAMAP" id="MF_00422">
    <property type="entry name" value="SecE"/>
    <property type="match status" value="1"/>
</dbReference>
<keyword evidence="2 9" id="KW-0813">Transport</keyword>
<dbReference type="OrthoDB" id="9813233at2"/>
<evidence type="ECO:0000256" key="7">
    <source>
        <dbReference type="ARBA" id="ARBA00023010"/>
    </source>
</evidence>
<dbReference type="Gene3D" id="1.20.5.1030">
    <property type="entry name" value="Preprotein translocase secy subunit"/>
    <property type="match status" value="1"/>
</dbReference>
<evidence type="ECO:0000256" key="5">
    <source>
        <dbReference type="ARBA" id="ARBA00022927"/>
    </source>
</evidence>
<keyword evidence="4 9" id="KW-0812">Transmembrane</keyword>
<evidence type="ECO:0000256" key="9">
    <source>
        <dbReference type="HAMAP-Rule" id="MF_00422"/>
    </source>
</evidence>
<evidence type="ECO:0000313" key="10">
    <source>
        <dbReference type="EMBL" id="ASJ56757.1"/>
    </source>
</evidence>
<dbReference type="RefSeq" id="WP_012683970.1">
    <property type="nucleotide sequence ID" value="NZ_BAAFVL010000024.1"/>
</dbReference>
<keyword evidence="7 9" id="KW-0811">Translocation</keyword>
<comment type="function">
    <text evidence="9">Essential subunit of the Sec protein translocation channel SecYEG. Clamps together the 2 halves of SecY. May contact the channel plug during translocation.</text>
</comment>
<comment type="subcellular location">
    <subcellularLocation>
        <location evidence="9">Cell membrane</location>
        <topology evidence="9">Single-pass membrane protein</topology>
    </subcellularLocation>
    <subcellularLocation>
        <location evidence="1">Membrane</location>
    </subcellularLocation>
</comment>
<keyword evidence="6 9" id="KW-1133">Transmembrane helix</keyword>
<evidence type="ECO:0000256" key="6">
    <source>
        <dbReference type="ARBA" id="ARBA00022989"/>
    </source>
</evidence>
<keyword evidence="5 9" id="KW-0653">Protein transport</keyword>
<accession>A0A0H0SEB6</accession>
<dbReference type="Proteomes" id="UP000197781">
    <property type="component" value="Chromosome"/>
</dbReference>
<dbReference type="GO" id="GO:0005886">
    <property type="term" value="C:plasma membrane"/>
    <property type="evidence" value="ECO:0007669"/>
    <property type="project" value="UniProtKB-SubCell"/>
</dbReference>
<evidence type="ECO:0000256" key="8">
    <source>
        <dbReference type="ARBA" id="ARBA00023136"/>
    </source>
</evidence>
<keyword evidence="3 9" id="KW-1003">Cell membrane</keyword>
<dbReference type="AlphaFoldDB" id="A0A0H0SEB6"/>
<dbReference type="InterPro" id="IPR005807">
    <property type="entry name" value="SecE_bac"/>
</dbReference>
<evidence type="ECO:0000313" key="13">
    <source>
        <dbReference type="Proteomes" id="UP000197781"/>
    </source>
</evidence>
<dbReference type="EMBL" id="CP018145">
    <property type="protein sequence ID" value="ASJ56757.1"/>
    <property type="molecule type" value="Genomic_DNA"/>
</dbReference>
<organism evidence="10 13">
    <name type="scientific">Brevibacillus formosus</name>
    <dbReference type="NCBI Taxonomy" id="54913"/>
    <lineage>
        <taxon>Bacteria</taxon>
        <taxon>Bacillati</taxon>
        <taxon>Bacillota</taxon>
        <taxon>Bacilli</taxon>
        <taxon>Bacillales</taxon>
        <taxon>Paenibacillaceae</taxon>
        <taxon>Brevibacillus</taxon>
    </lineage>
</organism>
<feature type="transmembrane region" description="Helical" evidence="9">
    <location>
        <begin position="47"/>
        <end position="68"/>
    </location>
</feature>
<evidence type="ECO:0000256" key="4">
    <source>
        <dbReference type="ARBA" id="ARBA00022692"/>
    </source>
</evidence>
<protein>
    <recommendedName>
        <fullName evidence="9">Protein translocase subunit SecE</fullName>
    </recommendedName>
</protein>
<reference evidence="11 12" key="1">
    <citation type="submission" date="2015-05" db="EMBL/GenBank/DDBJ databases">
        <title>Genome sequencing project for genomic taxonomy and phylogenomics of Bacillus-like bacteria.</title>
        <authorList>
            <person name="Liu B."/>
            <person name="Wang J."/>
            <person name="Zhu Y."/>
            <person name="Liu G."/>
            <person name="Chen Q."/>
            <person name="Chen Z."/>
            <person name="Lan J."/>
            <person name="Che J."/>
            <person name="Ge C."/>
            <person name="Shi H."/>
            <person name="Pan Z."/>
            <person name="Liu X."/>
        </authorList>
    </citation>
    <scope>NUCLEOTIDE SEQUENCE [LARGE SCALE GENOMIC DNA]</scope>
    <source>
        <strain evidence="11 12">DSM 9885</strain>
    </source>
</reference>
<dbReference type="EMBL" id="LDCN01000014">
    <property type="protein sequence ID" value="KLH95982.1"/>
    <property type="molecule type" value="Genomic_DNA"/>
</dbReference>
<dbReference type="GO" id="GO:0009306">
    <property type="term" value="P:protein secretion"/>
    <property type="evidence" value="ECO:0007669"/>
    <property type="project" value="UniProtKB-UniRule"/>
</dbReference>
<comment type="subunit">
    <text evidence="9">Component of the Sec protein translocase complex. Heterotrimer consisting of SecY, SecE and SecG subunits. The heterotrimers can form oligomers, although 1 heterotrimer is thought to be able to translocate proteins. Interacts with the ribosome. Interacts with SecDF, and other proteins may be involved. Interacts with SecA.</text>
</comment>
<dbReference type="PROSITE" id="PS01067">
    <property type="entry name" value="SECE_SEC61G"/>
    <property type="match status" value="1"/>
</dbReference>
<proteinExistence type="inferred from homology"/>
<dbReference type="GO" id="GO:0006605">
    <property type="term" value="P:protein targeting"/>
    <property type="evidence" value="ECO:0007669"/>
    <property type="project" value="UniProtKB-UniRule"/>
</dbReference>
<dbReference type="PANTHER" id="PTHR33910">
    <property type="entry name" value="PROTEIN TRANSLOCASE SUBUNIT SECE"/>
    <property type="match status" value="1"/>
</dbReference>
<evidence type="ECO:0000256" key="3">
    <source>
        <dbReference type="ARBA" id="ARBA00022475"/>
    </source>
</evidence>
<evidence type="ECO:0000313" key="12">
    <source>
        <dbReference type="Proteomes" id="UP000035218"/>
    </source>
</evidence>
<dbReference type="GO" id="GO:0008320">
    <property type="term" value="F:protein transmembrane transporter activity"/>
    <property type="evidence" value="ECO:0007669"/>
    <property type="project" value="UniProtKB-UniRule"/>
</dbReference>
<dbReference type="Proteomes" id="UP000035218">
    <property type="component" value="Unassembled WGS sequence"/>
</dbReference>
<sequence length="82" mass="9026">MVDATKSGGGKVGFLSRIGASFRRTGGFFSDVMSELKKVRWPNRKELTTYTLVVLVTVVLLAIFFFVVDLGISRLIDLILGT</sequence>
<dbReference type="KEGG" id="bfm:BP422_26435"/>
<dbReference type="PANTHER" id="PTHR33910:SF1">
    <property type="entry name" value="PROTEIN TRANSLOCASE SUBUNIT SECE"/>
    <property type="match status" value="1"/>
</dbReference>
<keyword evidence="8 9" id="KW-0472">Membrane</keyword>
<dbReference type="GeneID" id="95752132"/>
<dbReference type="GO" id="GO:0043952">
    <property type="term" value="P:protein transport by the Sec complex"/>
    <property type="evidence" value="ECO:0007669"/>
    <property type="project" value="UniProtKB-UniRule"/>
</dbReference>
<dbReference type="NCBIfam" id="TIGR00964">
    <property type="entry name" value="secE_bact"/>
    <property type="match status" value="1"/>
</dbReference>
<dbReference type="InterPro" id="IPR001901">
    <property type="entry name" value="Translocase_SecE/Sec61-g"/>
</dbReference>
<reference evidence="10 13" key="2">
    <citation type="submission" date="2016-11" db="EMBL/GenBank/DDBJ databases">
        <authorList>
            <person name="Jaros S."/>
            <person name="Januszkiewicz K."/>
            <person name="Wedrychowicz H."/>
        </authorList>
    </citation>
    <scope>NUCLEOTIDE SEQUENCE [LARGE SCALE GENOMIC DNA]</scope>
    <source>
        <strain evidence="10 13">NF2</strain>
    </source>
</reference>
<evidence type="ECO:0000313" key="11">
    <source>
        <dbReference type="EMBL" id="KLH95982.1"/>
    </source>
</evidence>
<comment type="similarity">
    <text evidence="9">Belongs to the SecE/SEC61-gamma family.</text>
</comment>